<reference evidence="2 3" key="1">
    <citation type="submission" date="2015-09" db="EMBL/GenBank/DDBJ databases">
        <title>Draft Genome Sequence of Bradyrhizobium manausense Strain BR 3351T, a Novel Symbiotic Nitrogen-Fixing Alphaproteobacterium Isolated from Brazilian Amazon Rain Forest.</title>
        <authorList>
            <person name="De Araujo J.L."/>
            <person name="Zilli J.E."/>
        </authorList>
    </citation>
    <scope>NUCLEOTIDE SEQUENCE [LARGE SCALE GENOMIC DNA]</scope>
    <source>
        <strain evidence="2 3">BR3351</strain>
    </source>
</reference>
<dbReference type="AlphaFoldDB" id="A0A0R3D0X1"/>
<keyword evidence="3" id="KW-1185">Reference proteome</keyword>
<evidence type="ECO:0000256" key="1">
    <source>
        <dbReference type="SAM" id="MobiDB-lite"/>
    </source>
</evidence>
<protein>
    <recommendedName>
        <fullName evidence="4">Bacteriophage tail tape measure N-terminal domain-containing protein</fullName>
    </recommendedName>
</protein>
<comment type="caution">
    <text evidence="2">The sequence shown here is derived from an EMBL/GenBank/DDBJ whole genome shotgun (WGS) entry which is preliminary data.</text>
</comment>
<dbReference type="RefSeq" id="WP_057755999.1">
    <property type="nucleotide sequence ID" value="NZ_LJYG01000108.1"/>
</dbReference>
<evidence type="ECO:0000313" key="2">
    <source>
        <dbReference type="EMBL" id="KRQ03499.1"/>
    </source>
</evidence>
<dbReference type="Proteomes" id="UP000051936">
    <property type="component" value="Unassembled WGS sequence"/>
</dbReference>
<evidence type="ECO:0000313" key="3">
    <source>
        <dbReference type="Proteomes" id="UP000051936"/>
    </source>
</evidence>
<sequence length="706" mass="72841">MANDLVVQLGAKLDQFQSDMNQAGDIADSAIARIEQSFANLNPTMGGFASIGTAAAGVTGLVGGLLAALTEVNGQLAALQKNAEYTGLTTERFQQIQFAAGQGGVSSEEAVTDLRKVASLLADAKENENSLTRLLDANNIKYKDRNGQVISLNQLLTIAGGLINKFDSIPEKTKAAQMLGLSESWVEALRNGSKSFEDIAQGANAAGAVIDGATVAKAAEFDRAWKQSSAQLAAQFKSTAADIAGWLDGLIEKANELVKTALESQNIKAGSGQETFNRWADAADILQKDLRGLPQDVNQVTRAIENLQASGKPENMQIAAGLELIRAKAQLARDMLKAAAEQQSKVEFPDGVPTPRSRPAAANNADPNAAKLPKRKDGEEAADAYDRATESIVKYTSRTEALAETEGLGAAAQEEAKAQTQLLNAARLAGIPITDKVRDQIQDLAQDAGLAADALAKAKVASDIQFGAKSAFLTPQDLAIAQQLRGIYGNDIPAAMRSSEAAGLRFNATIKELANFGQQVNSGFLVDFETKIRNGASAMDALKSAGLNALGKIADKLAQMAADNLWSSAFGGSGGGGLLGLLGLGGGGVNADGSIAGAIGPTSVGGAPLVGKFASGTDSAPGGLSLVGENGPELMNVPRGAQIIPNDVLKGGIGGGVSAPVTISIDARGADEAGLARVQAQLAQLKAELPGRVVETVKRARSGRVL</sequence>
<dbReference type="STRING" id="989370.AOQ71_32885"/>
<feature type="compositionally biased region" description="Basic and acidic residues" evidence="1">
    <location>
        <begin position="375"/>
        <end position="385"/>
    </location>
</feature>
<feature type="region of interest" description="Disordered" evidence="1">
    <location>
        <begin position="342"/>
        <end position="385"/>
    </location>
</feature>
<accession>A0A0R3D0X1</accession>
<dbReference type="EMBL" id="LJYG01000108">
    <property type="protein sequence ID" value="KRQ03499.1"/>
    <property type="molecule type" value="Genomic_DNA"/>
</dbReference>
<gene>
    <name evidence="2" type="ORF">AOQ71_32885</name>
</gene>
<name>A0A0R3D0X1_9BRAD</name>
<proteinExistence type="predicted"/>
<evidence type="ECO:0008006" key="4">
    <source>
        <dbReference type="Google" id="ProtNLM"/>
    </source>
</evidence>
<organism evidence="2 3">
    <name type="scientific">Bradyrhizobium manausense</name>
    <dbReference type="NCBI Taxonomy" id="989370"/>
    <lineage>
        <taxon>Bacteria</taxon>
        <taxon>Pseudomonadati</taxon>
        <taxon>Pseudomonadota</taxon>
        <taxon>Alphaproteobacteria</taxon>
        <taxon>Hyphomicrobiales</taxon>
        <taxon>Nitrobacteraceae</taxon>
        <taxon>Bradyrhizobium</taxon>
    </lineage>
</organism>
<dbReference type="OrthoDB" id="8219218at2"/>
<feature type="compositionally biased region" description="Low complexity" evidence="1">
    <location>
        <begin position="359"/>
        <end position="370"/>
    </location>
</feature>